<dbReference type="GO" id="GO:0031176">
    <property type="term" value="F:endo-1,4-beta-xylanase activity"/>
    <property type="evidence" value="ECO:0007669"/>
    <property type="project" value="UniProtKB-UniRule"/>
</dbReference>
<dbReference type="PROSITE" id="PS00777">
    <property type="entry name" value="GH11_2"/>
    <property type="match status" value="1"/>
</dbReference>
<dbReference type="GO" id="GO:0045493">
    <property type="term" value="P:xylan catabolic process"/>
    <property type="evidence" value="ECO:0007669"/>
    <property type="project" value="UniProtKB-UniRule"/>
</dbReference>
<evidence type="ECO:0000256" key="3">
    <source>
        <dbReference type="ARBA" id="ARBA00007792"/>
    </source>
</evidence>
<dbReference type="AlphaFoldDB" id="K1WWU0"/>
<evidence type="ECO:0000256" key="9">
    <source>
        <dbReference type="ARBA" id="ARBA00023326"/>
    </source>
</evidence>
<feature type="chain" id="PRO_5003853133" description="Endo-1,4-beta-xylanase" evidence="12">
    <location>
        <begin position="20"/>
        <end position="226"/>
    </location>
</feature>
<evidence type="ECO:0000256" key="10">
    <source>
        <dbReference type="PROSITE-ProRule" id="PRU01097"/>
    </source>
</evidence>
<dbReference type="SUPFAM" id="SSF49899">
    <property type="entry name" value="Concanavalin A-like lectins/glucanases"/>
    <property type="match status" value="1"/>
</dbReference>
<dbReference type="InterPro" id="IPR033123">
    <property type="entry name" value="GH11_dom"/>
</dbReference>
<protein>
    <recommendedName>
        <fullName evidence="4 10">Endo-1,4-beta-xylanase</fullName>
        <ecNumber evidence="4 10">3.2.1.8</ecNumber>
    </recommendedName>
</protein>
<dbReference type="InterPro" id="IPR013319">
    <property type="entry name" value="GH11/12"/>
</dbReference>
<keyword evidence="7 10" id="KW-0119">Carbohydrate metabolism</keyword>
<dbReference type="PRINTS" id="PR00911">
    <property type="entry name" value="GLHYDRLASE11"/>
</dbReference>
<dbReference type="UniPathway" id="UPA00114"/>
<dbReference type="Gene3D" id="2.60.120.180">
    <property type="match status" value="1"/>
</dbReference>
<organism evidence="14 15">
    <name type="scientific">Marssonina brunnea f. sp. multigermtubi (strain MB_m1)</name>
    <name type="common">Marssonina leaf spot fungus</name>
    <dbReference type="NCBI Taxonomy" id="1072389"/>
    <lineage>
        <taxon>Eukaryota</taxon>
        <taxon>Fungi</taxon>
        <taxon>Dikarya</taxon>
        <taxon>Ascomycota</taxon>
        <taxon>Pezizomycotina</taxon>
        <taxon>Leotiomycetes</taxon>
        <taxon>Helotiales</taxon>
        <taxon>Drepanopezizaceae</taxon>
        <taxon>Drepanopeziza</taxon>
    </lineage>
</organism>
<evidence type="ECO:0000313" key="14">
    <source>
        <dbReference type="EMBL" id="EKD17551.1"/>
    </source>
</evidence>
<gene>
    <name evidence="14" type="ORF">MBM_04412</name>
</gene>
<dbReference type="EMBL" id="JH921436">
    <property type="protein sequence ID" value="EKD17551.1"/>
    <property type="molecule type" value="Genomic_DNA"/>
</dbReference>
<dbReference type="Pfam" id="PF00457">
    <property type="entry name" value="Glyco_hydro_11"/>
    <property type="match status" value="1"/>
</dbReference>
<comment type="catalytic activity">
    <reaction evidence="1 10 11">
        <text>Endohydrolysis of (1-&gt;4)-beta-D-xylosidic linkages in xylans.</text>
        <dbReference type="EC" id="3.2.1.8"/>
    </reaction>
</comment>
<evidence type="ECO:0000256" key="12">
    <source>
        <dbReference type="SAM" id="SignalP"/>
    </source>
</evidence>
<dbReference type="eggNOG" id="ENOG502RXA7">
    <property type="taxonomic scope" value="Eukaryota"/>
</dbReference>
<dbReference type="PROSITE" id="PS51761">
    <property type="entry name" value="GH11_3"/>
    <property type="match status" value="1"/>
</dbReference>
<keyword evidence="15" id="KW-1185">Reference proteome</keyword>
<evidence type="ECO:0000256" key="8">
    <source>
        <dbReference type="ARBA" id="ARBA00023295"/>
    </source>
</evidence>
<feature type="signal peptide" evidence="12">
    <location>
        <begin position="1"/>
        <end position="19"/>
    </location>
</feature>
<keyword evidence="8 10" id="KW-0326">Glycosidase</keyword>
<keyword evidence="9 10" id="KW-0624">Polysaccharide degradation</keyword>
<dbReference type="EC" id="3.2.1.8" evidence="4 10"/>
<dbReference type="PROSITE" id="PS00776">
    <property type="entry name" value="GH11_1"/>
    <property type="match status" value="1"/>
</dbReference>
<comment type="similarity">
    <text evidence="3 10 11">Belongs to the glycosyl hydrolase 11 (cellulase G) family.</text>
</comment>
<evidence type="ECO:0000313" key="15">
    <source>
        <dbReference type="Proteomes" id="UP000006753"/>
    </source>
</evidence>
<dbReference type="InterPro" id="IPR033119">
    <property type="entry name" value="GH11_AS_2"/>
</dbReference>
<keyword evidence="5 10" id="KW-0858">Xylan degradation</keyword>
<dbReference type="Proteomes" id="UP000006753">
    <property type="component" value="Unassembled WGS sequence"/>
</dbReference>
<dbReference type="GeneID" id="18760347"/>
<reference evidence="14 15" key="1">
    <citation type="journal article" date="2012" name="BMC Genomics">
        <title>Sequencing the genome of Marssonina brunnea reveals fungus-poplar co-evolution.</title>
        <authorList>
            <person name="Zhu S."/>
            <person name="Cao Y.-Z."/>
            <person name="Jiang C."/>
            <person name="Tan B.-Y."/>
            <person name="Wang Z."/>
            <person name="Feng S."/>
            <person name="Zhang L."/>
            <person name="Su X.-H."/>
            <person name="Brejova B."/>
            <person name="Vinar T."/>
            <person name="Xu M."/>
            <person name="Wang M.-X."/>
            <person name="Zhang S.-G."/>
            <person name="Huang M.-R."/>
            <person name="Wu R."/>
            <person name="Zhou Y."/>
        </authorList>
    </citation>
    <scope>NUCLEOTIDE SEQUENCE [LARGE SCALE GENOMIC DNA]</scope>
    <source>
        <strain evidence="14 15">MB_m1</strain>
    </source>
</reference>
<dbReference type="InterPro" id="IPR001137">
    <property type="entry name" value="Glyco_hydro_11"/>
</dbReference>
<keyword evidence="6 10" id="KW-0378">Hydrolase</keyword>
<dbReference type="InterPro" id="IPR013320">
    <property type="entry name" value="ConA-like_dom_sf"/>
</dbReference>
<dbReference type="FunFam" id="2.60.120.180:FF:000001">
    <property type="entry name" value="Endo-1,4-beta-xylanase"/>
    <property type="match status" value="1"/>
</dbReference>
<name>K1WWU0_MARBU</name>
<dbReference type="OrthoDB" id="2115822at2759"/>
<evidence type="ECO:0000259" key="13">
    <source>
        <dbReference type="PROSITE" id="PS51761"/>
    </source>
</evidence>
<evidence type="ECO:0000256" key="1">
    <source>
        <dbReference type="ARBA" id="ARBA00000681"/>
    </source>
</evidence>
<sequence>MVTFTSLFAAAAAVAGVLAAPSIEVAERAPSVLMERSGTPSSQGMHDGFFYSWWTDGGASAVYENLPGGTYTVSWKDGGNLVGGKGYKPGTPRNITYCGEYNYEGNSYLAVYGWTTDPLIEYYIVENFGTYNPSSGATKKGTVEADGDIYDIYVSLRTDKPSIQGTATFQQYWSVRRTKRTGGNVNTQIHFDAWADAGMKLGSNFDYQIVATEGYFSSGSSTITVF</sequence>
<evidence type="ECO:0000256" key="5">
    <source>
        <dbReference type="ARBA" id="ARBA00022651"/>
    </source>
</evidence>
<dbReference type="PANTHER" id="PTHR46828">
    <property type="entry name" value="ENDO-1,4-BETA-XYLANASE A-RELATED"/>
    <property type="match status" value="1"/>
</dbReference>
<feature type="domain" description="GH11" evidence="13">
    <location>
        <begin position="37"/>
        <end position="226"/>
    </location>
</feature>
<evidence type="ECO:0000256" key="11">
    <source>
        <dbReference type="RuleBase" id="RU362015"/>
    </source>
</evidence>
<dbReference type="KEGG" id="mbe:MBM_04412"/>
<evidence type="ECO:0000256" key="7">
    <source>
        <dbReference type="ARBA" id="ARBA00023277"/>
    </source>
</evidence>
<evidence type="ECO:0000256" key="6">
    <source>
        <dbReference type="ARBA" id="ARBA00022801"/>
    </source>
</evidence>
<accession>K1WWU0</accession>
<dbReference type="InterPro" id="IPR018208">
    <property type="entry name" value="GH11_AS_1"/>
</dbReference>
<evidence type="ECO:0000256" key="2">
    <source>
        <dbReference type="ARBA" id="ARBA00004851"/>
    </source>
</evidence>
<dbReference type="HOGENOM" id="CLU_052631_0_0_1"/>
<dbReference type="RefSeq" id="XP_007292301.1">
    <property type="nucleotide sequence ID" value="XM_007292239.1"/>
</dbReference>
<feature type="active site" description="Proton donor" evidence="10">
    <location>
        <position position="213"/>
    </location>
</feature>
<dbReference type="STRING" id="1072389.K1WWU0"/>
<proteinExistence type="inferred from homology"/>
<dbReference type="InParanoid" id="K1WWU0"/>
<dbReference type="PANTHER" id="PTHR46828:SF3">
    <property type="entry name" value="ENDO-1,4-BETA-XYLANASE"/>
    <property type="match status" value="1"/>
</dbReference>
<feature type="active site" description="Nucleophile" evidence="10">
    <location>
        <position position="121"/>
    </location>
</feature>
<evidence type="ECO:0000256" key="4">
    <source>
        <dbReference type="ARBA" id="ARBA00012590"/>
    </source>
</evidence>
<comment type="pathway">
    <text evidence="2 10 11">Glycan degradation; xylan degradation.</text>
</comment>
<keyword evidence="12" id="KW-0732">Signal</keyword>
<dbReference type="OMA" id="VDWTNCG"/>